<feature type="transmembrane region" description="Helical" evidence="1">
    <location>
        <begin position="59"/>
        <end position="78"/>
    </location>
</feature>
<dbReference type="EMBL" id="HG322950">
    <property type="protein sequence ID" value="CDF85340.1"/>
    <property type="molecule type" value="Genomic_DNA"/>
</dbReference>
<dbReference type="STRING" id="1301098.PKB_4011"/>
<evidence type="ECO:0008006" key="4">
    <source>
        <dbReference type="Google" id="ProtNLM"/>
    </source>
</evidence>
<sequence length="213" mass="22506">MKTNELIELLAAGDTRVDRQALGKRFAIALLGGGLGALLLMATIFGVRPDLAEIARTPLFWAKVALPGSLAPLALWLCSRLARPGVSGGAAWVLLGLPVLLVWLGGALELAGVPVEARSELIFGKTWRTCPLNIALLSVPAFIAVFWALRGLAPTRLRLAGAVGGLLAGATATLAYCLHCPEMGIPFWGVWYLLGMLLPTLLGAALGPRLLRW</sequence>
<dbReference type="Proteomes" id="UP000025241">
    <property type="component" value="Chromosome I"/>
</dbReference>
<accession>A0A024HJX5</accession>
<organism evidence="2 3">
    <name type="scientific">Pseudomonas knackmussii (strain DSM 6978 / CCUG 54928 / LMG 23759 / B13)</name>
    <dbReference type="NCBI Taxonomy" id="1301098"/>
    <lineage>
        <taxon>Bacteria</taxon>
        <taxon>Pseudomonadati</taxon>
        <taxon>Pseudomonadota</taxon>
        <taxon>Gammaproteobacteria</taxon>
        <taxon>Pseudomonadales</taxon>
        <taxon>Pseudomonadaceae</taxon>
        <taxon>Pseudomonas</taxon>
    </lineage>
</organism>
<dbReference type="Pfam" id="PF06532">
    <property type="entry name" value="NrsF"/>
    <property type="match status" value="1"/>
</dbReference>
<keyword evidence="1" id="KW-0472">Membrane</keyword>
<feature type="transmembrane region" description="Helical" evidence="1">
    <location>
        <begin position="132"/>
        <end position="152"/>
    </location>
</feature>
<feature type="transmembrane region" description="Helical" evidence="1">
    <location>
        <begin position="26"/>
        <end position="47"/>
    </location>
</feature>
<dbReference type="AlphaFoldDB" id="A0A024HJX5"/>
<protein>
    <recommendedName>
        <fullName evidence="4">Anti-sigma-F factor NrsF</fullName>
    </recommendedName>
</protein>
<dbReference type="RefSeq" id="WP_043253764.1">
    <property type="nucleotide sequence ID" value="NZ_HG322950.1"/>
</dbReference>
<feature type="transmembrane region" description="Helical" evidence="1">
    <location>
        <begin position="90"/>
        <end position="112"/>
    </location>
</feature>
<dbReference type="PATRIC" id="fig|1301098.3.peg.4015"/>
<reference evidence="2 3" key="1">
    <citation type="submission" date="2013-03" db="EMBL/GenBank/DDBJ databases">
        <authorList>
            <person name="Linke B."/>
        </authorList>
    </citation>
    <scope>NUCLEOTIDE SEQUENCE [LARGE SCALE GENOMIC DNA]</scope>
    <source>
        <strain evidence="2 3">B13</strain>
    </source>
</reference>
<feature type="transmembrane region" description="Helical" evidence="1">
    <location>
        <begin position="190"/>
        <end position="211"/>
    </location>
</feature>
<dbReference type="InterPro" id="IPR009495">
    <property type="entry name" value="NrsF"/>
</dbReference>
<name>A0A024HJX5_PSEKB</name>
<reference evidence="2 3" key="2">
    <citation type="submission" date="2014-05" db="EMBL/GenBank/DDBJ databases">
        <title>Genome sequence of the 3-chlorobenzoate degrading bacterium Pseudomonas knackmussii B13 shows multiple evidence for horizontal gene transfer.</title>
        <authorList>
            <person name="Miyazaki R."/>
            <person name="Bertelli C."/>
            <person name="Falquet L."/>
            <person name="Robinson-Rechavi M."/>
            <person name="Gharib W."/>
            <person name="Roy S."/>
            <person name="Van der Meer J.R."/>
        </authorList>
    </citation>
    <scope>NUCLEOTIDE SEQUENCE [LARGE SCALE GENOMIC DNA]</scope>
    <source>
        <strain evidence="2 3">B13</strain>
    </source>
</reference>
<evidence type="ECO:0000313" key="2">
    <source>
        <dbReference type="EMBL" id="CDF85340.1"/>
    </source>
</evidence>
<gene>
    <name evidence="2" type="ORF">PKB_4011</name>
</gene>
<dbReference type="OrthoDB" id="6059252at2"/>
<keyword evidence="1" id="KW-1133">Transmembrane helix</keyword>
<keyword evidence="3" id="KW-1185">Reference proteome</keyword>
<evidence type="ECO:0000313" key="3">
    <source>
        <dbReference type="Proteomes" id="UP000025241"/>
    </source>
</evidence>
<dbReference type="KEGG" id="pkc:PKB_4011"/>
<dbReference type="HOGENOM" id="CLU_097826_1_0_6"/>
<evidence type="ECO:0000256" key="1">
    <source>
        <dbReference type="SAM" id="Phobius"/>
    </source>
</evidence>
<feature type="transmembrane region" description="Helical" evidence="1">
    <location>
        <begin position="159"/>
        <end position="178"/>
    </location>
</feature>
<dbReference type="eggNOG" id="COG4944">
    <property type="taxonomic scope" value="Bacteria"/>
</dbReference>
<keyword evidence="1" id="KW-0812">Transmembrane</keyword>
<proteinExistence type="predicted"/>